<dbReference type="RefSeq" id="WP_342847666.1">
    <property type="nucleotide sequence ID" value="NZ_JBBMQO010000003.1"/>
</dbReference>
<organism evidence="2 3">
    <name type="scientific">Ahrensia kielensis</name>
    <dbReference type="NCBI Taxonomy" id="76980"/>
    <lineage>
        <taxon>Bacteria</taxon>
        <taxon>Pseudomonadati</taxon>
        <taxon>Pseudomonadota</taxon>
        <taxon>Alphaproteobacteria</taxon>
        <taxon>Hyphomicrobiales</taxon>
        <taxon>Ahrensiaceae</taxon>
        <taxon>Ahrensia</taxon>
    </lineage>
</organism>
<reference evidence="2 3" key="1">
    <citation type="submission" date="2024-03" db="EMBL/GenBank/DDBJ databases">
        <title>Community enrichment and isolation of bacterial strains for fucoidan degradation.</title>
        <authorList>
            <person name="Sichert A."/>
        </authorList>
    </citation>
    <scope>NUCLEOTIDE SEQUENCE [LARGE SCALE GENOMIC DNA]</scope>
    <source>
        <strain evidence="2 3">AS62</strain>
    </source>
</reference>
<dbReference type="InterPro" id="IPR029058">
    <property type="entry name" value="AB_hydrolase_fold"/>
</dbReference>
<dbReference type="GO" id="GO:0047570">
    <property type="term" value="F:3-oxoadipate enol-lactonase activity"/>
    <property type="evidence" value="ECO:0007669"/>
    <property type="project" value="UniProtKB-EC"/>
</dbReference>
<dbReference type="Pfam" id="PF00561">
    <property type="entry name" value="Abhydrolase_1"/>
    <property type="match status" value="1"/>
</dbReference>
<dbReference type="PANTHER" id="PTHR43798">
    <property type="entry name" value="MONOACYLGLYCEROL LIPASE"/>
    <property type="match status" value="1"/>
</dbReference>
<dbReference type="Gene3D" id="3.40.50.1820">
    <property type="entry name" value="alpha/beta hydrolase"/>
    <property type="match status" value="1"/>
</dbReference>
<name>A0ABU9T5W6_9HYPH</name>
<accession>A0ABU9T5W6</accession>
<dbReference type="SUPFAM" id="SSF53474">
    <property type="entry name" value="alpha/beta-Hydrolases"/>
    <property type="match status" value="1"/>
</dbReference>
<dbReference type="NCBIfam" id="TIGR02427">
    <property type="entry name" value="protocat_pcaD"/>
    <property type="match status" value="1"/>
</dbReference>
<keyword evidence="2" id="KW-0378">Hydrolase</keyword>
<dbReference type="InterPro" id="IPR026968">
    <property type="entry name" value="PcaD/CatD"/>
</dbReference>
<dbReference type="EMBL" id="JBBMQO010000003">
    <property type="protein sequence ID" value="MEM5501149.1"/>
    <property type="molecule type" value="Genomic_DNA"/>
</dbReference>
<dbReference type="InterPro" id="IPR050266">
    <property type="entry name" value="AB_hydrolase_sf"/>
</dbReference>
<protein>
    <submittedName>
        <fullName evidence="2">3-oxoadipate enol-lactonase</fullName>
        <ecNumber evidence="2">3.1.1.24</ecNumber>
    </submittedName>
</protein>
<dbReference type="InterPro" id="IPR000073">
    <property type="entry name" value="AB_hydrolase_1"/>
</dbReference>
<evidence type="ECO:0000313" key="3">
    <source>
        <dbReference type="Proteomes" id="UP001477870"/>
    </source>
</evidence>
<proteinExistence type="predicted"/>
<dbReference type="EC" id="3.1.1.24" evidence="2"/>
<comment type="caution">
    <text evidence="2">The sequence shown here is derived from an EMBL/GenBank/DDBJ whole genome shotgun (WGS) entry which is preliminary data.</text>
</comment>
<gene>
    <name evidence="2" type="primary">pcaD</name>
    <name evidence="2" type="ORF">WNY59_06065</name>
</gene>
<evidence type="ECO:0000259" key="1">
    <source>
        <dbReference type="Pfam" id="PF00561"/>
    </source>
</evidence>
<sequence>MQFATVNDVTLHYQEIGGPTGTPTLVFINSLGSDFRIWRDVIVRFVGEVSIMTYDKRGHGLSNIGDTPYTIEDHAEDLIALLDHLGKKDVVLVGLSVGGLIAQAVYKMRPDLVEALVLCDTAAKIGTAEMWQERIDSIEEKGMVELAEATMLRWFTSAYRQKNRDDVAGYRNMLARQPQDGYLGTCMAIRDADYTADAKVITAPTMCIVGLNDVVTTPEHVYELSMHIDGSRYEEISGAGHLPCIEKPQDFAVLLKDFLKELKEETSDSAPDGVSVH</sequence>
<dbReference type="Proteomes" id="UP001477870">
    <property type="component" value="Unassembled WGS sequence"/>
</dbReference>
<feature type="domain" description="AB hydrolase-1" evidence="1">
    <location>
        <begin position="23"/>
        <end position="248"/>
    </location>
</feature>
<keyword evidence="3" id="KW-1185">Reference proteome</keyword>
<evidence type="ECO:0000313" key="2">
    <source>
        <dbReference type="EMBL" id="MEM5501149.1"/>
    </source>
</evidence>